<feature type="transmembrane region" description="Helical" evidence="1">
    <location>
        <begin position="30"/>
        <end position="55"/>
    </location>
</feature>
<organism evidence="2 3">
    <name type="scientific">Erythroxylum novogranatense</name>
    <dbReference type="NCBI Taxonomy" id="1862640"/>
    <lineage>
        <taxon>Eukaryota</taxon>
        <taxon>Viridiplantae</taxon>
        <taxon>Streptophyta</taxon>
        <taxon>Embryophyta</taxon>
        <taxon>Tracheophyta</taxon>
        <taxon>Spermatophyta</taxon>
        <taxon>Magnoliopsida</taxon>
        <taxon>eudicotyledons</taxon>
        <taxon>Gunneridae</taxon>
        <taxon>Pentapetalae</taxon>
        <taxon>rosids</taxon>
        <taxon>fabids</taxon>
        <taxon>Malpighiales</taxon>
        <taxon>Erythroxylaceae</taxon>
        <taxon>Erythroxylum</taxon>
    </lineage>
</organism>
<evidence type="ECO:0000256" key="1">
    <source>
        <dbReference type="SAM" id="Phobius"/>
    </source>
</evidence>
<protein>
    <submittedName>
        <fullName evidence="2">Uncharacterized protein</fullName>
    </submittedName>
</protein>
<reference evidence="2 3" key="1">
    <citation type="submission" date="2021-09" db="EMBL/GenBank/DDBJ databases">
        <title>Genomic insights and catalytic innovation underlie evolution of tropane alkaloids biosynthesis.</title>
        <authorList>
            <person name="Wang Y.-J."/>
            <person name="Tian T."/>
            <person name="Huang J.-P."/>
            <person name="Huang S.-X."/>
        </authorList>
    </citation>
    <scope>NUCLEOTIDE SEQUENCE [LARGE SCALE GENOMIC DNA]</scope>
    <source>
        <strain evidence="2">KIB-2018</strain>
        <tissue evidence="2">Leaf</tissue>
    </source>
</reference>
<name>A0AAV8TIM4_9ROSI</name>
<proteinExistence type="predicted"/>
<dbReference type="EMBL" id="JAIWQS010000004">
    <property type="protein sequence ID" value="KAJ8766751.1"/>
    <property type="molecule type" value="Genomic_DNA"/>
</dbReference>
<keyword evidence="1" id="KW-0812">Transmembrane</keyword>
<dbReference type="Proteomes" id="UP001159364">
    <property type="component" value="Linkage Group LG04"/>
</dbReference>
<evidence type="ECO:0000313" key="3">
    <source>
        <dbReference type="Proteomes" id="UP001159364"/>
    </source>
</evidence>
<accession>A0AAV8TIM4</accession>
<keyword evidence="1" id="KW-0472">Membrane</keyword>
<sequence length="169" mass="19430">MEEYGKRLTVFFVTQNGTLTFKLRKSAFLIVQPLITILYFLALKLTTIGMALALFASKRIIFKNSNKAEAHFKKAKDDFESSPTNQREITLKEAMLNYLDPSQMKKLFGSGNVGFKEGDNHTKFFHAFMKARHSKTHMSRIINEQGQWIDDQEKIGAEAVHFFTCLLEL</sequence>
<evidence type="ECO:0000313" key="2">
    <source>
        <dbReference type="EMBL" id="KAJ8766751.1"/>
    </source>
</evidence>
<dbReference type="AlphaFoldDB" id="A0AAV8TIM4"/>
<keyword evidence="3" id="KW-1185">Reference proteome</keyword>
<gene>
    <name evidence="2" type="ORF">K2173_007818</name>
</gene>
<keyword evidence="1" id="KW-1133">Transmembrane helix</keyword>
<comment type="caution">
    <text evidence="2">The sequence shown here is derived from an EMBL/GenBank/DDBJ whole genome shotgun (WGS) entry which is preliminary data.</text>
</comment>